<sequence>MYGQGQQLYGSQASIYGGGLPVPGRDPAADAPGLPSATLPLLRDINSYAQVRAPGISRLELRCGSGRAPCARISPAVAELRGTATLWRAALRVQPAGGLQCRAVLRPAGPTRAKQQAYQTAAATASSGYGTAYPPQAASTYGAPPGYGAPYGQQAATYPANPTAYATAGYGLGQSPYNYLQQPAGAGGASGVVAYGSYQGAQSQVPQTQQAQPLQYTQPQADPSVATGSLADQSQQQYLDMVWQLSDMSLNDKQAPLPAPPNQQPPAPPAHMPQDGVPAAGIEVWNSFDDAAAKGMVDGLVGGDDASSGPPPLPPPPPNTAMWTSH</sequence>
<feature type="compositionally biased region" description="Pro residues" evidence="1">
    <location>
        <begin position="257"/>
        <end position="271"/>
    </location>
</feature>
<protein>
    <submittedName>
        <fullName evidence="2">Uncharacterized protein</fullName>
    </submittedName>
</protein>
<feature type="compositionally biased region" description="Low complexity" evidence="1">
    <location>
        <begin position="204"/>
        <end position="221"/>
    </location>
</feature>
<evidence type="ECO:0000313" key="2">
    <source>
        <dbReference type="EMBL" id="CAK9067492.1"/>
    </source>
</evidence>
<dbReference type="EMBL" id="CAXAMN010022228">
    <property type="protein sequence ID" value="CAK9067492.1"/>
    <property type="molecule type" value="Genomic_DNA"/>
</dbReference>
<organism evidence="2 3">
    <name type="scientific">Durusdinium trenchii</name>
    <dbReference type="NCBI Taxonomy" id="1381693"/>
    <lineage>
        <taxon>Eukaryota</taxon>
        <taxon>Sar</taxon>
        <taxon>Alveolata</taxon>
        <taxon>Dinophyceae</taxon>
        <taxon>Suessiales</taxon>
        <taxon>Symbiodiniaceae</taxon>
        <taxon>Durusdinium</taxon>
    </lineage>
</organism>
<dbReference type="Proteomes" id="UP001642484">
    <property type="component" value="Unassembled WGS sequence"/>
</dbReference>
<accession>A0ABP0NWC8</accession>
<evidence type="ECO:0000256" key="1">
    <source>
        <dbReference type="SAM" id="MobiDB-lite"/>
    </source>
</evidence>
<feature type="region of interest" description="Disordered" evidence="1">
    <location>
        <begin position="295"/>
        <end position="326"/>
    </location>
</feature>
<gene>
    <name evidence="2" type="ORF">CCMP2556_LOCUS33173</name>
</gene>
<reference evidence="2 3" key="1">
    <citation type="submission" date="2024-02" db="EMBL/GenBank/DDBJ databases">
        <authorList>
            <person name="Chen Y."/>
            <person name="Shah S."/>
            <person name="Dougan E. K."/>
            <person name="Thang M."/>
            <person name="Chan C."/>
        </authorList>
    </citation>
    <scope>NUCLEOTIDE SEQUENCE [LARGE SCALE GENOMIC DNA]</scope>
</reference>
<keyword evidence="3" id="KW-1185">Reference proteome</keyword>
<feature type="region of interest" description="Disordered" evidence="1">
    <location>
        <begin position="204"/>
        <end position="231"/>
    </location>
</feature>
<feature type="region of interest" description="Disordered" evidence="1">
    <location>
        <begin position="251"/>
        <end position="277"/>
    </location>
</feature>
<feature type="compositionally biased region" description="Pro residues" evidence="1">
    <location>
        <begin position="309"/>
        <end position="319"/>
    </location>
</feature>
<comment type="caution">
    <text evidence="2">The sequence shown here is derived from an EMBL/GenBank/DDBJ whole genome shotgun (WGS) entry which is preliminary data.</text>
</comment>
<name>A0ABP0NWC8_9DINO</name>
<proteinExistence type="predicted"/>
<evidence type="ECO:0000313" key="3">
    <source>
        <dbReference type="Proteomes" id="UP001642484"/>
    </source>
</evidence>